<evidence type="ECO:0000313" key="3">
    <source>
        <dbReference type="Proteomes" id="UP000237105"/>
    </source>
</evidence>
<evidence type="ECO:0000256" key="1">
    <source>
        <dbReference type="SAM" id="Phobius"/>
    </source>
</evidence>
<feature type="transmembrane region" description="Helical" evidence="1">
    <location>
        <begin position="20"/>
        <end position="44"/>
    </location>
</feature>
<keyword evidence="1" id="KW-0812">Transmembrane</keyword>
<keyword evidence="1" id="KW-1133">Transmembrane helix</keyword>
<name>A0A2P5AKZ7_PARAD</name>
<dbReference type="AlphaFoldDB" id="A0A2P5AKZ7"/>
<proteinExistence type="predicted"/>
<keyword evidence="3" id="KW-1185">Reference proteome</keyword>
<comment type="caution">
    <text evidence="2">The sequence shown here is derived from an EMBL/GenBank/DDBJ whole genome shotgun (WGS) entry which is preliminary data.</text>
</comment>
<dbReference type="EMBL" id="JXTB01000538">
    <property type="protein sequence ID" value="PON37226.1"/>
    <property type="molecule type" value="Genomic_DNA"/>
</dbReference>
<accession>A0A2P5AKZ7</accession>
<dbReference type="Proteomes" id="UP000237105">
    <property type="component" value="Unassembled WGS sequence"/>
</dbReference>
<organism evidence="2 3">
    <name type="scientific">Parasponia andersonii</name>
    <name type="common">Sponia andersonii</name>
    <dbReference type="NCBI Taxonomy" id="3476"/>
    <lineage>
        <taxon>Eukaryota</taxon>
        <taxon>Viridiplantae</taxon>
        <taxon>Streptophyta</taxon>
        <taxon>Embryophyta</taxon>
        <taxon>Tracheophyta</taxon>
        <taxon>Spermatophyta</taxon>
        <taxon>Magnoliopsida</taxon>
        <taxon>eudicotyledons</taxon>
        <taxon>Gunneridae</taxon>
        <taxon>Pentapetalae</taxon>
        <taxon>rosids</taxon>
        <taxon>fabids</taxon>
        <taxon>Rosales</taxon>
        <taxon>Cannabaceae</taxon>
        <taxon>Parasponia</taxon>
    </lineage>
</organism>
<gene>
    <name evidence="2" type="ORF">PanWU01x14_322040</name>
</gene>
<reference evidence="3" key="1">
    <citation type="submission" date="2016-06" db="EMBL/GenBank/DDBJ databases">
        <title>Parallel loss of symbiosis genes in relatives of nitrogen-fixing non-legume Parasponia.</title>
        <authorList>
            <person name="Van Velzen R."/>
            <person name="Holmer R."/>
            <person name="Bu F."/>
            <person name="Rutten L."/>
            <person name="Van Zeijl A."/>
            <person name="Liu W."/>
            <person name="Santuari L."/>
            <person name="Cao Q."/>
            <person name="Sharma T."/>
            <person name="Shen D."/>
            <person name="Roswanjaya Y."/>
            <person name="Wardhani T."/>
            <person name="Kalhor M.S."/>
            <person name="Jansen J."/>
            <person name="Van den Hoogen J."/>
            <person name="Gungor B."/>
            <person name="Hartog M."/>
            <person name="Hontelez J."/>
            <person name="Verver J."/>
            <person name="Yang W.-C."/>
            <person name="Schijlen E."/>
            <person name="Repin R."/>
            <person name="Schilthuizen M."/>
            <person name="Schranz E."/>
            <person name="Heidstra R."/>
            <person name="Miyata K."/>
            <person name="Fedorova E."/>
            <person name="Kohlen W."/>
            <person name="Bisseling T."/>
            <person name="Smit S."/>
            <person name="Geurts R."/>
        </authorList>
    </citation>
    <scope>NUCLEOTIDE SEQUENCE [LARGE SCALE GENOMIC DNA]</scope>
    <source>
        <strain evidence="3">cv. WU1-14</strain>
    </source>
</reference>
<evidence type="ECO:0000313" key="2">
    <source>
        <dbReference type="EMBL" id="PON37226.1"/>
    </source>
</evidence>
<protein>
    <submittedName>
        <fullName evidence="2">Uncharacterized protein</fullName>
    </submittedName>
</protein>
<keyword evidence="1" id="KW-0472">Membrane</keyword>
<sequence>MYRQKVKIVYVYCSYSYARLSSIWCLFPIVGEGVYCLLMALSYLSAVLVRIEERLQVDGASRIEALAQSSHAIKHLVRASSLCPSVVNSVDSCNEPGGRSSLEAAVPQIRPCNRCLVRWLFKLIEIKSASDTMQKEVLKQILMTVGVSDKGRKMTGCSS</sequence>